<reference evidence="8 9" key="1">
    <citation type="submission" date="2017-10" db="EMBL/GenBank/DDBJ databases">
        <title>Comparative genomics in systemic dimorphic fungi from Ajellomycetaceae.</title>
        <authorList>
            <person name="Munoz J.F."/>
            <person name="Mcewen J.G."/>
            <person name="Clay O.K."/>
            <person name="Cuomo C.A."/>
        </authorList>
    </citation>
    <scope>NUCLEOTIDE SEQUENCE [LARGE SCALE GENOMIC DNA]</scope>
    <source>
        <strain evidence="8 9">UAMH7299</strain>
    </source>
</reference>
<evidence type="ECO:0000256" key="3">
    <source>
        <dbReference type="ARBA" id="ARBA00022824"/>
    </source>
</evidence>
<evidence type="ECO:0000313" key="8">
    <source>
        <dbReference type="EMBL" id="PGH26406.1"/>
    </source>
</evidence>
<dbReference type="FunFam" id="1.10.3730.20:FF:000012">
    <property type="entry name" value="DUF803 domain-containing protein"/>
    <property type="match status" value="1"/>
</dbReference>
<dbReference type="GO" id="GO:0015095">
    <property type="term" value="F:magnesium ion transmembrane transporter activity"/>
    <property type="evidence" value="ECO:0007669"/>
    <property type="project" value="InterPro"/>
</dbReference>
<dbReference type="PANTHER" id="PTHR12570">
    <property type="match status" value="1"/>
</dbReference>
<feature type="compositionally biased region" description="Basic and acidic residues" evidence="6">
    <location>
        <begin position="886"/>
        <end position="905"/>
    </location>
</feature>
<comment type="subcellular location">
    <subcellularLocation>
        <location evidence="1">Endoplasmic reticulum membrane</location>
        <topology evidence="1">Multi-pass membrane protein</topology>
    </subcellularLocation>
</comment>
<keyword evidence="2 7" id="KW-0812">Transmembrane</keyword>
<feature type="transmembrane region" description="Helical" evidence="7">
    <location>
        <begin position="112"/>
        <end position="133"/>
    </location>
</feature>
<feature type="compositionally biased region" description="Basic residues" evidence="6">
    <location>
        <begin position="844"/>
        <end position="862"/>
    </location>
</feature>
<comment type="caution">
    <text evidence="8">The sequence shown here is derived from an EMBL/GenBank/DDBJ whole genome shotgun (WGS) entry which is preliminary data.</text>
</comment>
<dbReference type="AlphaFoldDB" id="A0A2B7YXM4"/>
<evidence type="ECO:0000256" key="7">
    <source>
        <dbReference type="SAM" id="Phobius"/>
    </source>
</evidence>
<dbReference type="InterPro" id="IPR008521">
    <property type="entry name" value="Mg_trans_NIPA"/>
</dbReference>
<evidence type="ECO:0000313" key="9">
    <source>
        <dbReference type="Proteomes" id="UP000224634"/>
    </source>
</evidence>
<feature type="compositionally biased region" description="Basic residues" evidence="6">
    <location>
        <begin position="502"/>
        <end position="514"/>
    </location>
</feature>
<evidence type="ECO:0000256" key="6">
    <source>
        <dbReference type="SAM" id="MobiDB-lite"/>
    </source>
</evidence>
<feature type="transmembrane region" description="Helical" evidence="7">
    <location>
        <begin position="153"/>
        <end position="173"/>
    </location>
</feature>
<dbReference type="GO" id="GO:0016020">
    <property type="term" value="C:membrane"/>
    <property type="evidence" value="ECO:0007669"/>
    <property type="project" value="UniProtKB-SubCell"/>
</dbReference>
<feature type="transmembrane region" description="Helical" evidence="7">
    <location>
        <begin position="274"/>
        <end position="295"/>
    </location>
</feature>
<dbReference type="OrthoDB" id="2504919at2759"/>
<evidence type="ECO:0000256" key="2">
    <source>
        <dbReference type="ARBA" id="ARBA00022692"/>
    </source>
</evidence>
<feature type="transmembrane region" description="Helical" evidence="7">
    <location>
        <begin position="59"/>
        <end position="79"/>
    </location>
</feature>
<name>A0A2B7YXM4_POLH7</name>
<feature type="region of interest" description="Disordered" evidence="6">
    <location>
        <begin position="810"/>
        <end position="938"/>
    </location>
</feature>
<dbReference type="InterPro" id="IPR037185">
    <property type="entry name" value="EmrE-like"/>
</dbReference>
<keyword evidence="3" id="KW-0256">Endoplasmic reticulum</keyword>
<feature type="compositionally biased region" description="Basic residues" evidence="6">
    <location>
        <begin position="906"/>
        <end position="925"/>
    </location>
</feature>
<feature type="compositionally biased region" description="Low complexity" evidence="6">
    <location>
        <begin position="590"/>
        <end position="611"/>
    </location>
</feature>
<keyword evidence="9" id="KW-1185">Reference proteome</keyword>
<feature type="compositionally biased region" description="Basic residues" evidence="6">
    <location>
        <begin position="449"/>
        <end position="458"/>
    </location>
</feature>
<keyword evidence="4 7" id="KW-1133">Transmembrane helix</keyword>
<feature type="transmembrane region" description="Helical" evidence="7">
    <location>
        <begin position="12"/>
        <end position="33"/>
    </location>
</feature>
<organism evidence="8 9">
    <name type="scientific">Polytolypa hystricis (strain UAMH7299)</name>
    <dbReference type="NCBI Taxonomy" id="1447883"/>
    <lineage>
        <taxon>Eukaryota</taxon>
        <taxon>Fungi</taxon>
        <taxon>Dikarya</taxon>
        <taxon>Ascomycota</taxon>
        <taxon>Pezizomycotina</taxon>
        <taxon>Eurotiomycetes</taxon>
        <taxon>Eurotiomycetidae</taxon>
        <taxon>Onygenales</taxon>
        <taxon>Onygenales incertae sedis</taxon>
        <taxon>Polytolypa</taxon>
    </lineage>
</organism>
<proteinExistence type="predicted"/>
<dbReference type="Gene3D" id="1.10.3730.20">
    <property type="match status" value="1"/>
</dbReference>
<gene>
    <name evidence="8" type="ORF">AJ80_01904</name>
</gene>
<evidence type="ECO:0000256" key="1">
    <source>
        <dbReference type="ARBA" id="ARBA00004477"/>
    </source>
</evidence>
<dbReference type="SUPFAM" id="SSF103481">
    <property type="entry name" value="Multidrug resistance efflux transporter EmrE"/>
    <property type="match status" value="1"/>
</dbReference>
<keyword evidence="5 7" id="KW-0472">Membrane</keyword>
<feature type="transmembrane region" description="Helical" evidence="7">
    <location>
        <begin position="85"/>
        <end position="105"/>
    </location>
</feature>
<feature type="transmembrane region" description="Helical" evidence="7">
    <location>
        <begin position="243"/>
        <end position="262"/>
    </location>
</feature>
<evidence type="ECO:0000256" key="5">
    <source>
        <dbReference type="ARBA" id="ARBA00023136"/>
    </source>
</evidence>
<dbReference type="EMBL" id="PDNA01000017">
    <property type="protein sequence ID" value="PGH26406.1"/>
    <property type="molecule type" value="Genomic_DNA"/>
</dbReference>
<sequence>MGLFGDLSPQGSIALGVLVGLVSTSLQAIGLTLQRKSHLLEEEKYHYELRRPAYKRRRWQVGMFMFVISNIVGSTIQITTLPLPVLSTLQASGLVFNTIFAALILGEPFTRYSILGTILVCAGAVMIATFGAISEPAHTLDQLLVLLARRPFLLWMIGTTIIVILLILGTRILKIVGTPLKSRDRVSRHSISHIHSPRIKVLRGILFGAVSGILSAHSLLVAKSAVELLVRTIVDGVNQFNRWQSWAILLGLVALALTQLYYLHLGLKLCSTSILYPFVFCIYNIIAILDGLVYFHQASRLSALSAGLIAIGTVILLSGVLCLSWRLEDVTGRPAVMPVAPTTTPLTPGMGLLNEQVVPPTYSDFMYPPDEESQPGERQPLLYTPQPARARAHRHTISLPRVSPKVRRSTDTGTETEQIWAELADDSETLPNDPDILSALPQSSPLTPRFHHRRHRSKSSAFSSASNSKRRYSGSRGDENERSPASPLSSRFRLGTWDNNRRIRFSPRDTRRRTSAPIISHPRSPYQRFRDVSADTSTGALRGEGDGEETPTPDRASQSTDNIWPGRLDGRHHQRPPSRGDIDGPGPGPYGYSSRVLANSNPRRSQSRSPSLTPTIGGPTPSPDSEWKAGLAKIRREVEGWYHDLIRRGGRPAFPLELSRGPPSNRGEYTDIMEYLGQIRFRKFQRRNRKTAELFAQYQQELSDYRRNEGIEGDLQLLFDAEQQSKVDEWREYYYFEHLKLARLRAKVEEGRQEREERKRQWEAGNGVPDMPAEVYDIRSMEERGRDNFMLLLKWIEEELSKFAQECAMSKDKAREDTPNPLDSAKVSGRDSMLEDIGSTTSSARKRAKSDRRSRSRNKKSTRLAAGQVDAPSETRPLRRSQRLIELAEKRKLQRRVIEEEEARRAIAKSKPRRQPKDKKAKARKTTPQARPQGSRKS</sequence>
<dbReference type="Proteomes" id="UP000224634">
    <property type="component" value="Unassembled WGS sequence"/>
</dbReference>
<feature type="region of interest" description="Disordered" evidence="6">
    <location>
        <begin position="387"/>
        <end position="627"/>
    </location>
</feature>
<feature type="transmembrane region" description="Helical" evidence="7">
    <location>
        <begin position="301"/>
        <end position="323"/>
    </location>
</feature>
<evidence type="ECO:0000256" key="4">
    <source>
        <dbReference type="ARBA" id="ARBA00022989"/>
    </source>
</evidence>
<protein>
    <submittedName>
        <fullName evidence="8">Uncharacterized protein</fullName>
    </submittedName>
</protein>
<accession>A0A2B7YXM4</accession>
<dbReference type="PANTHER" id="PTHR12570:SF86">
    <property type="entry name" value="ADR321CP"/>
    <property type="match status" value="1"/>
</dbReference>
<dbReference type="Pfam" id="PF05653">
    <property type="entry name" value="Mg_trans_NIPA"/>
    <property type="match status" value="1"/>
</dbReference>